<evidence type="ECO:0008006" key="4">
    <source>
        <dbReference type="Google" id="ProtNLM"/>
    </source>
</evidence>
<name>A0A837RLH5_9LACO</name>
<proteinExistence type="predicted"/>
<dbReference type="InterPro" id="IPR035451">
    <property type="entry name" value="Ada-like_dom_sf"/>
</dbReference>
<dbReference type="Gene3D" id="3.40.10.10">
    <property type="entry name" value="DNA Methylphosphotriester Repair Domain"/>
    <property type="match status" value="1"/>
</dbReference>
<keyword evidence="1" id="KW-0732">Signal</keyword>
<dbReference type="SUPFAM" id="SSF57884">
    <property type="entry name" value="Ada DNA repair protein, N-terminal domain (N-Ada 10)"/>
    <property type="match status" value="1"/>
</dbReference>
<reference evidence="2 3" key="1">
    <citation type="journal article" date="2015" name="Genome Announc.">
        <title>Expanding the biotechnology potential of lactobacilli through comparative genomics of 213 strains and associated genera.</title>
        <authorList>
            <person name="Sun Z."/>
            <person name="Harris H.M."/>
            <person name="McCann A."/>
            <person name="Guo C."/>
            <person name="Argimon S."/>
            <person name="Zhang W."/>
            <person name="Yang X."/>
            <person name="Jeffery I.B."/>
            <person name="Cooney J.C."/>
            <person name="Kagawa T.F."/>
            <person name="Liu W."/>
            <person name="Song Y."/>
            <person name="Salvetti E."/>
            <person name="Wrobel A."/>
            <person name="Rasinkangas P."/>
            <person name="Parkhill J."/>
            <person name="Rea M.C."/>
            <person name="O'Sullivan O."/>
            <person name="Ritari J."/>
            <person name="Douillard F.P."/>
            <person name="Paul Ross R."/>
            <person name="Yang R."/>
            <person name="Briner A.E."/>
            <person name="Felis G.E."/>
            <person name="de Vos W.M."/>
            <person name="Barrangou R."/>
            <person name="Klaenhammer T.R."/>
            <person name="Caufield P.W."/>
            <person name="Cui Y."/>
            <person name="Zhang H."/>
            <person name="O'Toole P.W."/>
        </authorList>
    </citation>
    <scope>NUCLEOTIDE SEQUENCE [LARGE SCALE GENOMIC DNA]</scope>
    <source>
        <strain evidence="2 3">JCM 15951</strain>
    </source>
</reference>
<sequence length="165" mass="18053">MLTSALLLVGSIFPTVASANTTTLGKINYGTQGAVTTNQVAYLKGLNENILYNITNRALSPNSSWYFDRTISGNDGFTYYRVATNEWVSSNYLTTNTFKTSTTPSTSVDTPTVDTTTSKGWIIGNSLSKIYHVPGQQSYNIKSSHAVYFSSEQDAINAGYQKSKR</sequence>
<feature type="signal peptide" evidence="1">
    <location>
        <begin position="1"/>
        <end position="19"/>
    </location>
</feature>
<dbReference type="AlphaFoldDB" id="A0A837RLH5"/>
<dbReference type="EMBL" id="AZDB01000004">
    <property type="protein sequence ID" value="KRK43965.1"/>
    <property type="molecule type" value="Genomic_DNA"/>
</dbReference>
<evidence type="ECO:0000313" key="3">
    <source>
        <dbReference type="Proteomes" id="UP000050964"/>
    </source>
</evidence>
<accession>A0A837RLH5</accession>
<feature type="chain" id="PRO_5032346817" description="Surface layer protein A domain-containing protein" evidence="1">
    <location>
        <begin position="20"/>
        <end position="165"/>
    </location>
</feature>
<evidence type="ECO:0000313" key="2">
    <source>
        <dbReference type="EMBL" id="KRK43965.1"/>
    </source>
</evidence>
<dbReference type="Proteomes" id="UP000050964">
    <property type="component" value="Unassembled WGS sequence"/>
</dbReference>
<organism evidence="2 3">
    <name type="scientific">Companilactobacillus crustorum JCM 15951</name>
    <dbReference type="NCBI Taxonomy" id="1423737"/>
    <lineage>
        <taxon>Bacteria</taxon>
        <taxon>Bacillati</taxon>
        <taxon>Bacillota</taxon>
        <taxon>Bacilli</taxon>
        <taxon>Lactobacillales</taxon>
        <taxon>Lactobacillaceae</taxon>
        <taxon>Companilactobacillus</taxon>
    </lineage>
</organism>
<gene>
    <name evidence="2" type="ORF">FD26_GL001450</name>
</gene>
<comment type="caution">
    <text evidence="2">The sequence shown here is derived from an EMBL/GenBank/DDBJ whole genome shotgun (WGS) entry which is preliminary data.</text>
</comment>
<protein>
    <recommendedName>
        <fullName evidence="4">Surface layer protein A domain-containing protein</fullName>
    </recommendedName>
</protein>
<evidence type="ECO:0000256" key="1">
    <source>
        <dbReference type="SAM" id="SignalP"/>
    </source>
</evidence>